<name>A0A9P0B0D4_BRAAE</name>
<organism evidence="1 2">
    <name type="scientific">Brassicogethes aeneus</name>
    <name type="common">Rape pollen beetle</name>
    <name type="synonym">Meligethes aeneus</name>
    <dbReference type="NCBI Taxonomy" id="1431903"/>
    <lineage>
        <taxon>Eukaryota</taxon>
        <taxon>Metazoa</taxon>
        <taxon>Ecdysozoa</taxon>
        <taxon>Arthropoda</taxon>
        <taxon>Hexapoda</taxon>
        <taxon>Insecta</taxon>
        <taxon>Pterygota</taxon>
        <taxon>Neoptera</taxon>
        <taxon>Endopterygota</taxon>
        <taxon>Coleoptera</taxon>
        <taxon>Polyphaga</taxon>
        <taxon>Cucujiformia</taxon>
        <taxon>Nitidulidae</taxon>
        <taxon>Meligethinae</taxon>
        <taxon>Brassicogethes</taxon>
    </lineage>
</organism>
<dbReference type="Gene3D" id="3.40.525.10">
    <property type="entry name" value="CRAL-TRIO lipid binding domain"/>
    <property type="match status" value="1"/>
</dbReference>
<dbReference type="SUPFAM" id="SSF46938">
    <property type="entry name" value="CRAL/TRIO N-terminal domain"/>
    <property type="match status" value="1"/>
</dbReference>
<dbReference type="EMBL" id="OV121134">
    <property type="protein sequence ID" value="CAH0552466.1"/>
    <property type="molecule type" value="Genomic_DNA"/>
</dbReference>
<protein>
    <submittedName>
        <fullName evidence="1">Uncharacterized protein</fullName>
    </submittedName>
</protein>
<dbReference type="InterPro" id="IPR036273">
    <property type="entry name" value="CRAL/TRIO_N_dom_sf"/>
</dbReference>
<dbReference type="PANTHER" id="PTHR10174">
    <property type="entry name" value="ALPHA-TOCOPHEROL TRANSFER PROTEIN-RELATED"/>
    <property type="match status" value="1"/>
</dbReference>
<dbReference type="GO" id="GO:0016020">
    <property type="term" value="C:membrane"/>
    <property type="evidence" value="ECO:0007669"/>
    <property type="project" value="TreeGrafter"/>
</dbReference>
<gene>
    <name evidence="1" type="ORF">MELIAE_LOCUS4679</name>
</gene>
<reference evidence="1" key="1">
    <citation type="submission" date="2021-12" db="EMBL/GenBank/DDBJ databases">
        <authorList>
            <person name="King R."/>
        </authorList>
    </citation>
    <scope>NUCLEOTIDE SEQUENCE</scope>
</reference>
<dbReference type="AlphaFoldDB" id="A0A9P0B0D4"/>
<evidence type="ECO:0000313" key="1">
    <source>
        <dbReference type="EMBL" id="CAH0552466.1"/>
    </source>
</evidence>
<dbReference type="GO" id="GO:1902936">
    <property type="term" value="F:phosphatidylinositol bisphosphate binding"/>
    <property type="evidence" value="ECO:0007669"/>
    <property type="project" value="TreeGrafter"/>
</dbReference>
<evidence type="ECO:0000313" key="2">
    <source>
        <dbReference type="Proteomes" id="UP001154078"/>
    </source>
</evidence>
<dbReference type="Proteomes" id="UP001154078">
    <property type="component" value="Chromosome 3"/>
</dbReference>
<keyword evidence="2" id="KW-1185">Reference proteome</keyword>
<accession>A0A9P0B0D4</accession>
<dbReference type="InterPro" id="IPR036865">
    <property type="entry name" value="CRAL-TRIO_dom_sf"/>
</dbReference>
<dbReference type="PANTHER" id="PTHR10174:SF222">
    <property type="entry name" value="GH10083P-RELATED"/>
    <property type="match status" value="1"/>
</dbReference>
<dbReference type="OrthoDB" id="7007823at2759"/>
<sequence>MSVLIVTEKSKREVKELFNKNDESIKQDIEIIKNWIRQQKHLPGVEVFSDDFIERRLLDCKFIMEKTKSKIENYCSLRRLYSDLYENYANIKPSKLPM</sequence>
<proteinExistence type="predicted"/>